<dbReference type="InterPro" id="IPR010093">
    <property type="entry name" value="SinI_DNA-bd"/>
</dbReference>
<dbReference type="NCBIfam" id="TIGR01764">
    <property type="entry name" value="excise"/>
    <property type="match status" value="1"/>
</dbReference>
<dbReference type="EMBL" id="LT629765">
    <property type="protein sequence ID" value="SDR82569.1"/>
    <property type="molecule type" value="Genomic_DNA"/>
</dbReference>
<name>A0A1H1M970_9CORY</name>
<accession>A0A1H1M970</accession>
<proteinExistence type="predicted"/>
<reference evidence="2 3" key="1">
    <citation type="submission" date="2016-10" db="EMBL/GenBank/DDBJ databases">
        <authorList>
            <person name="de Groot N.N."/>
        </authorList>
    </citation>
    <scope>NUCLEOTIDE SEQUENCE [LARGE SCALE GENOMIC DNA]</scope>
    <source>
        <strain evidence="2 3">DSM 45434</strain>
    </source>
</reference>
<feature type="domain" description="Helix-turn-helix" evidence="1">
    <location>
        <begin position="78"/>
        <end position="128"/>
    </location>
</feature>
<dbReference type="Proteomes" id="UP000182237">
    <property type="component" value="Chromosome I"/>
</dbReference>
<dbReference type="SUPFAM" id="SSF46955">
    <property type="entry name" value="Putative DNA-binding domain"/>
    <property type="match status" value="1"/>
</dbReference>
<dbReference type="STRING" id="1203190.GCA_000312345_00322"/>
<dbReference type="Gene3D" id="1.10.1660.10">
    <property type="match status" value="1"/>
</dbReference>
<sequence>MTTRKATPLEQTTVLSSADLEPMLDLSLFLERHPSPAVLLGPDGQHVPIPEEAFTVLRDVVEAMRLGKAITVAPVDQLLTTQEAANFLGISRPTLIKLLERERIPFERTPTGRHRRIRLCDIVAYQTAKQDERRRTLDALTAEASESGLYDTDGLRYNDALREARQQLSENNRD</sequence>
<gene>
    <name evidence="2" type="ORF">SAMN04488539_0451</name>
</gene>
<dbReference type="GO" id="GO:0003677">
    <property type="term" value="F:DNA binding"/>
    <property type="evidence" value="ECO:0007669"/>
    <property type="project" value="InterPro"/>
</dbReference>
<evidence type="ECO:0000313" key="2">
    <source>
        <dbReference type="EMBL" id="SDR82569.1"/>
    </source>
</evidence>
<dbReference type="InterPro" id="IPR041657">
    <property type="entry name" value="HTH_17"/>
</dbReference>
<organism evidence="2 3">
    <name type="scientific">Corynebacterium timonense</name>
    <dbReference type="NCBI Taxonomy" id="441500"/>
    <lineage>
        <taxon>Bacteria</taxon>
        <taxon>Bacillati</taxon>
        <taxon>Actinomycetota</taxon>
        <taxon>Actinomycetes</taxon>
        <taxon>Mycobacteriales</taxon>
        <taxon>Corynebacteriaceae</taxon>
        <taxon>Corynebacterium</taxon>
    </lineage>
</organism>
<dbReference type="OrthoDB" id="26212at2"/>
<dbReference type="Pfam" id="PF12728">
    <property type="entry name" value="HTH_17"/>
    <property type="match status" value="1"/>
</dbReference>
<evidence type="ECO:0000259" key="1">
    <source>
        <dbReference type="Pfam" id="PF12728"/>
    </source>
</evidence>
<keyword evidence="3" id="KW-1185">Reference proteome</keyword>
<dbReference type="AlphaFoldDB" id="A0A1H1M970"/>
<evidence type="ECO:0000313" key="3">
    <source>
        <dbReference type="Proteomes" id="UP000182237"/>
    </source>
</evidence>
<dbReference type="RefSeq" id="WP_019193189.1">
    <property type="nucleotide sequence ID" value="NZ_LT629765.1"/>
</dbReference>
<dbReference type="InterPro" id="IPR009061">
    <property type="entry name" value="DNA-bd_dom_put_sf"/>
</dbReference>
<protein>
    <submittedName>
        <fullName evidence="2">DNA binding domain-containing protein, excisionase family</fullName>
    </submittedName>
</protein>